<evidence type="ECO:0000313" key="2">
    <source>
        <dbReference type="EMBL" id="CAB4648452.1"/>
    </source>
</evidence>
<sequence length="114" mass="12319">MKLLAGAIVAMLVLTACGSQSPDDAVTSTAMPAPESSSSDMQFEPSPTVIAVSQEVIGMTEEQAIQTIEGISSEQLAYRAVRRDDEFYPMTMDYRINRINLEIDDGLVTKTSIG</sequence>
<gene>
    <name evidence="2" type="ORF">UFOPK2237_00358</name>
</gene>
<dbReference type="PROSITE" id="PS51257">
    <property type="entry name" value="PROKAR_LIPOPROTEIN"/>
    <property type="match status" value="1"/>
</dbReference>
<feature type="region of interest" description="Disordered" evidence="1">
    <location>
        <begin position="19"/>
        <end position="45"/>
    </location>
</feature>
<feature type="compositionally biased region" description="Polar residues" evidence="1">
    <location>
        <begin position="19"/>
        <end position="41"/>
    </location>
</feature>
<evidence type="ECO:0000256" key="1">
    <source>
        <dbReference type="SAM" id="MobiDB-lite"/>
    </source>
</evidence>
<dbReference type="EMBL" id="CAEZWI010000026">
    <property type="protein sequence ID" value="CAB4648452.1"/>
    <property type="molecule type" value="Genomic_DNA"/>
</dbReference>
<protein>
    <submittedName>
        <fullName evidence="2">Unannotated protein</fullName>
    </submittedName>
</protein>
<dbReference type="Gene3D" id="3.30.10.10">
    <property type="entry name" value="Trypsin Inhibitor V, subunit A"/>
    <property type="match status" value="1"/>
</dbReference>
<proteinExistence type="predicted"/>
<accession>A0A6J6KG05</accession>
<name>A0A6J6KG05_9ZZZZ</name>
<reference evidence="2" key="1">
    <citation type="submission" date="2020-05" db="EMBL/GenBank/DDBJ databases">
        <authorList>
            <person name="Chiriac C."/>
            <person name="Salcher M."/>
            <person name="Ghai R."/>
            <person name="Kavagutti S V."/>
        </authorList>
    </citation>
    <scope>NUCLEOTIDE SEQUENCE</scope>
</reference>
<dbReference type="AlphaFoldDB" id="A0A6J6KG05"/>
<organism evidence="2">
    <name type="scientific">freshwater metagenome</name>
    <dbReference type="NCBI Taxonomy" id="449393"/>
    <lineage>
        <taxon>unclassified sequences</taxon>
        <taxon>metagenomes</taxon>
        <taxon>ecological metagenomes</taxon>
    </lineage>
</organism>